<dbReference type="Gene3D" id="3.40.50.1820">
    <property type="entry name" value="alpha/beta hydrolase"/>
    <property type="match status" value="1"/>
</dbReference>
<evidence type="ECO:0000313" key="4">
    <source>
        <dbReference type="Proteomes" id="UP000076738"/>
    </source>
</evidence>
<dbReference type="Pfam" id="PF12697">
    <property type="entry name" value="Abhydrolase_6"/>
    <property type="match status" value="1"/>
</dbReference>
<keyword evidence="3" id="KW-0378">Hydrolase</keyword>
<sequence length="392" mass="41829">MLALLSTFTLAAIAYGSSNTNYNGPSNAHCVRTTYNIALPTYSTLPFNSSLAPGLDPSTAAMTELTAQYVTNPGNFSQAYLSGSNSSTGAAYDISGVLCIPKAGDKHNGTVQLLVHGLGFDSSYWDWGFQPENYSYVMRAAAEGYTTFRYDRLGTGESEHPFDGYHEVQSLTDVQIMISILTLLHQGGIGGKAYSSVLGVGHSYGSTQLTAASVVVPNLLSALVLTGFSANATSFGRAIASMAFSRADEGQPDRFTGLPGSYIIPGLPQSNQINFLYYPFYDPDVAPYSYANVEPITQGVVFSLAAISGSRSNFTGPVHLVTGDRDWIFCGSQCGVKPDGNHTILELTDIVFPKSSNFTVYSPENTGHGLNLHLSAPDTYTNILNWLGALST</sequence>
<reference evidence="3 4" key="1">
    <citation type="journal article" date="2016" name="Mol. Biol. Evol.">
        <title>Comparative Genomics of Early-Diverging Mushroom-Forming Fungi Provides Insights into the Origins of Lignocellulose Decay Capabilities.</title>
        <authorList>
            <person name="Nagy L.G."/>
            <person name="Riley R."/>
            <person name="Tritt A."/>
            <person name="Adam C."/>
            <person name="Daum C."/>
            <person name="Floudas D."/>
            <person name="Sun H."/>
            <person name="Yadav J.S."/>
            <person name="Pangilinan J."/>
            <person name="Larsson K.H."/>
            <person name="Matsuura K."/>
            <person name="Barry K."/>
            <person name="Labutti K."/>
            <person name="Kuo R."/>
            <person name="Ohm R.A."/>
            <person name="Bhattacharya S.S."/>
            <person name="Shirouzu T."/>
            <person name="Yoshinaga Y."/>
            <person name="Martin F.M."/>
            <person name="Grigoriev I.V."/>
            <person name="Hibbett D.S."/>
        </authorList>
    </citation>
    <scope>NUCLEOTIDE SEQUENCE [LARGE SCALE GENOMIC DNA]</scope>
    <source>
        <strain evidence="3 4">TUFC12733</strain>
    </source>
</reference>
<evidence type="ECO:0000313" key="3">
    <source>
        <dbReference type="EMBL" id="KZO91746.1"/>
    </source>
</evidence>
<dbReference type="InterPro" id="IPR029058">
    <property type="entry name" value="AB_hydrolase_fold"/>
</dbReference>
<dbReference type="OrthoDB" id="1743579at2759"/>
<evidence type="ECO:0000259" key="2">
    <source>
        <dbReference type="Pfam" id="PF12697"/>
    </source>
</evidence>
<feature type="signal peptide" evidence="1">
    <location>
        <begin position="1"/>
        <end position="16"/>
    </location>
</feature>
<name>A0A167HL52_CALVF</name>
<keyword evidence="1" id="KW-0732">Signal</keyword>
<dbReference type="EMBL" id="KV417318">
    <property type="protein sequence ID" value="KZO91746.1"/>
    <property type="molecule type" value="Genomic_DNA"/>
</dbReference>
<proteinExistence type="predicted"/>
<dbReference type="Proteomes" id="UP000076738">
    <property type="component" value="Unassembled WGS sequence"/>
</dbReference>
<protein>
    <submittedName>
        <fullName evidence="3">Alpha/beta-hydrolase</fullName>
    </submittedName>
</protein>
<dbReference type="InterPro" id="IPR000073">
    <property type="entry name" value="AB_hydrolase_1"/>
</dbReference>
<feature type="chain" id="PRO_5007887641" evidence="1">
    <location>
        <begin position="17"/>
        <end position="392"/>
    </location>
</feature>
<organism evidence="3 4">
    <name type="scientific">Calocera viscosa (strain TUFC12733)</name>
    <dbReference type="NCBI Taxonomy" id="1330018"/>
    <lineage>
        <taxon>Eukaryota</taxon>
        <taxon>Fungi</taxon>
        <taxon>Dikarya</taxon>
        <taxon>Basidiomycota</taxon>
        <taxon>Agaricomycotina</taxon>
        <taxon>Dacrymycetes</taxon>
        <taxon>Dacrymycetales</taxon>
        <taxon>Dacrymycetaceae</taxon>
        <taxon>Calocera</taxon>
    </lineage>
</organism>
<dbReference type="AlphaFoldDB" id="A0A167HL52"/>
<dbReference type="GO" id="GO:0016787">
    <property type="term" value="F:hydrolase activity"/>
    <property type="evidence" value="ECO:0007669"/>
    <property type="project" value="UniProtKB-KW"/>
</dbReference>
<gene>
    <name evidence="3" type="ORF">CALVIDRAFT_601963</name>
</gene>
<keyword evidence="4" id="KW-1185">Reference proteome</keyword>
<dbReference type="SUPFAM" id="SSF53474">
    <property type="entry name" value="alpha/beta-Hydrolases"/>
    <property type="match status" value="1"/>
</dbReference>
<accession>A0A167HL52</accession>
<feature type="domain" description="AB hydrolase-1" evidence="2">
    <location>
        <begin position="113"/>
        <end position="378"/>
    </location>
</feature>
<evidence type="ECO:0000256" key="1">
    <source>
        <dbReference type="SAM" id="SignalP"/>
    </source>
</evidence>